<dbReference type="AlphaFoldDB" id="A0A327KV91"/>
<evidence type="ECO:0000256" key="4">
    <source>
        <dbReference type="ARBA" id="ARBA00022807"/>
    </source>
</evidence>
<keyword evidence="2" id="KW-0645">Protease</keyword>
<dbReference type="InterPro" id="IPR038765">
    <property type="entry name" value="Papain-like_cys_pep_sf"/>
</dbReference>
<accession>A0A327KV91</accession>
<feature type="domain" description="NlpC/P60" evidence="5">
    <location>
        <begin position="1"/>
        <end position="138"/>
    </location>
</feature>
<evidence type="ECO:0000256" key="3">
    <source>
        <dbReference type="ARBA" id="ARBA00022801"/>
    </source>
</evidence>
<evidence type="ECO:0000256" key="1">
    <source>
        <dbReference type="ARBA" id="ARBA00007074"/>
    </source>
</evidence>
<dbReference type="GO" id="GO:0006508">
    <property type="term" value="P:proteolysis"/>
    <property type="evidence" value="ECO:0007669"/>
    <property type="project" value="UniProtKB-KW"/>
</dbReference>
<dbReference type="Proteomes" id="UP000248863">
    <property type="component" value="Unassembled WGS sequence"/>
</dbReference>
<dbReference type="Gene3D" id="3.90.1720.10">
    <property type="entry name" value="endopeptidase domain like (from Nostoc punctiforme)"/>
    <property type="match status" value="1"/>
</dbReference>
<comment type="caution">
    <text evidence="6">The sequence shown here is derived from an EMBL/GenBank/DDBJ whole genome shotgun (WGS) entry which is preliminary data.</text>
</comment>
<proteinExistence type="inferred from homology"/>
<dbReference type="SUPFAM" id="SSF54001">
    <property type="entry name" value="Cysteine proteinases"/>
    <property type="match status" value="1"/>
</dbReference>
<dbReference type="Pfam" id="PF00877">
    <property type="entry name" value="NLPC_P60"/>
    <property type="match status" value="1"/>
</dbReference>
<dbReference type="GO" id="GO:0008234">
    <property type="term" value="F:cysteine-type peptidase activity"/>
    <property type="evidence" value="ECO:0007669"/>
    <property type="project" value="UniProtKB-KW"/>
</dbReference>
<dbReference type="OrthoDB" id="6058745at2"/>
<evidence type="ECO:0000313" key="6">
    <source>
        <dbReference type="EMBL" id="RAI41996.1"/>
    </source>
</evidence>
<dbReference type="InterPro" id="IPR000064">
    <property type="entry name" value="NLP_P60_dom"/>
</dbReference>
<reference evidence="6 7" key="1">
    <citation type="submission" date="2017-07" db="EMBL/GenBank/DDBJ databases">
        <title>Draft Genome Sequences of Select Purple Nonsulfur Bacteria.</title>
        <authorList>
            <person name="Lasarre B."/>
            <person name="Mckinlay J.B."/>
        </authorList>
    </citation>
    <scope>NUCLEOTIDE SEQUENCE [LARGE SCALE GENOMIC DNA]</scope>
    <source>
        <strain evidence="6 7">DSM 11907</strain>
    </source>
</reference>
<dbReference type="EMBL" id="NPEU01000006">
    <property type="protein sequence ID" value="RAI41996.1"/>
    <property type="molecule type" value="Genomic_DNA"/>
</dbReference>
<dbReference type="RefSeq" id="WP_111355263.1">
    <property type="nucleotide sequence ID" value="NZ_NHSK01000074.1"/>
</dbReference>
<keyword evidence="7" id="KW-1185">Reference proteome</keyword>
<evidence type="ECO:0000259" key="5">
    <source>
        <dbReference type="PROSITE" id="PS51935"/>
    </source>
</evidence>
<evidence type="ECO:0000256" key="2">
    <source>
        <dbReference type="ARBA" id="ARBA00022670"/>
    </source>
</evidence>
<sequence>MKPVTDRHWSAAWLGIPYLEAGLTRAGASCWGLVRLVYDHELGITLPSYAGAPCEAERAEIAGALAGDAAAWPWREVPVDRAEPFDLMLFRYGLTESHVGLVAWPGHHLHVMTGITSRIEAYRRAPWDGLVSRVLRHVNVG</sequence>
<evidence type="ECO:0000313" key="7">
    <source>
        <dbReference type="Proteomes" id="UP000248863"/>
    </source>
</evidence>
<comment type="similarity">
    <text evidence="1">Belongs to the peptidase C40 family.</text>
</comment>
<protein>
    <recommendedName>
        <fullName evidence="5">NlpC/P60 domain-containing protein</fullName>
    </recommendedName>
</protein>
<gene>
    <name evidence="6" type="ORF">CH338_01460</name>
</gene>
<name>A0A327KV91_9BRAD</name>
<dbReference type="PROSITE" id="PS51935">
    <property type="entry name" value="NLPC_P60"/>
    <property type="match status" value="1"/>
</dbReference>
<keyword evidence="4" id="KW-0788">Thiol protease</keyword>
<organism evidence="6 7">
    <name type="scientific">Rhodoplanes elegans</name>
    <dbReference type="NCBI Taxonomy" id="29408"/>
    <lineage>
        <taxon>Bacteria</taxon>
        <taxon>Pseudomonadati</taxon>
        <taxon>Pseudomonadota</taxon>
        <taxon>Alphaproteobacteria</taxon>
        <taxon>Hyphomicrobiales</taxon>
        <taxon>Nitrobacteraceae</taxon>
        <taxon>Rhodoplanes</taxon>
    </lineage>
</organism>
<keyword evidence="3" id="KW-0378">Hydrolase</keyword>